<dbReference type="InterPro" id="IPR025586">
    <property type="entry name" value="PcfJ"/>
</dbReference>
<dbReference type="AlphaFoldDB" id="A0A3E3EH53"/>
<evidence type="ECO:0000313" key="1">
    <source>
        <dbReference type="EMBL" id="RGD86708.1"/>
    </source>
</evidence>
<accession>A0A3E3EH53</accession>
<comment type="caution">
    <text evidence="1">The sequence shown here is derived from an EMBL/GenBank/DDBJ whole genome shotgun (WGS) entry which is preliminary data.</text>
</comment>
<organism evidence="1 2">
    <name type="scientific">Thomasclavelia ramosa</name>
    <dbReference type="NCBI Taxonomy" id="1547"/>
    <lineage>
        <taxon>Bacteria</taxon>
        <taxon>Bacillati</taxon>
        <taxon>Bacillota</taxon>
        <taxon>Erysipelotrichia</taxon>
        <taxon>Erysipelotrichales</taxon>
        <taxon>Coprobacillaceae</taxon>
        <taxon>Thomasclavelia</taxon>
    </lineage>
</organism>
<sequence length="465" mass="55726">MTKKTSNSEKLLDKLAALKLKQYSVSKFKRWMISDDDPSWKRPKMNTQVNSFYAAVYEPWRNRIICRTFYITQMWYKKQKEIRIFEVKRQLAGCDKQLVRRIYSGMNGYKCWIYNENRYSWYCENHDKWYKHSIKSYNLAVYNMSYYGYGTVAREDYHILNSEYEVFEMLKNSKYKYSGFEYNSFKLGELFEYLAMYEKHPAVEMISKLGLDYLLKIDLRKFRWSKKGIDIIGIEKKDIPVLKKLRIPINEFKTNKKYIYKLNILEKEDYNQLLRLIEITKNKYANINISKYSFDYFKMQDTSLHTIKDYYRFCEEFALPMNHANKYPDDIKKAHDDLMVKIETVKSKKKDEAILKRVNSGLNKLRFADGKYVITPANSSEDLIRESAKLNHCVKTYADKYANGLTNIFLVRKRENVNEPFYTLELTDNGIKQLRGNNNCKPTNEVVEFINKWANKFKFTGVYVK</sequence>
<proteinExistence type="predicted"/>
<dbReference type="EMBL" id="QUSL01000004">
    <property type="protein sequence ID" value="RGD86708.1"/>
    <property type="molecule type" value="Genomic_DNA"/>
</dbReference>
<dbReference type="RefSeq" id="WP_117580654.1">
    <property type="nucleotide sequence ID" value="NZ_QUSL01000004.1"/>
</dbReference>
<dbReference type="Pfam" id="PF14284">
    <property type="entry name" value="PcfJ"/>
    <property type="match status" value="1"/>
</dbReference>
<gene>
    <name evidence="1" type="ORF">DXB93_04155</name>
</gene>
<evidence type="ECO:0008006" key="3">
    <source>
        <dbReference type="Google" id="ProtNLM"/>
    </source>
</evidence>
<name>A0A3E3EH53_9FIRM</name>
<evidence type="ECO:0000313" key="2">
    <source>
        <dbReference type="Proteomes" id="UP000261032"/>
    </source>
</evidence>
<dbReference type="Proteomes" id="UP000261032">
    <property type="component" value="Unassembled WGS sequence"/>
</dbReference>
<protein>
    <recommendedName>
        <fullName evidence="3">PcfJ-like protein</fullName>
    </recommendedName>
</protein>
<reference evidence="1 2" key="1">
    <citation type="submission" date="2018-08" db="EMBL/GenBank/DDBJ databases">
        <title>A genome reference for cultivated species of the human gut microbiota.</title>
        <authorList>
            <person name="Zou Y."/>
            <person name="Xue W."/>
            <person name="Luo G."/>
        </authorList>
    </citation>
    <scope>NUCLEOTIDE SEQUENCE [LARGE SCALE GENOMIC DNA]</scope>
    <source>
        <strain evidence="1 2">OM06-4</strain>
    </source>
</reference>